<dbReference type="InterPro" id="IPR043502">
    <property type="entry name" value="DNA/RNA_pol_sf"/>
</dbReference>
<dbReference type="PANTHER" id="PTHR33064">
    <property type="entry name" value="POL PROTEIN"/>
    <property type="match status" value="1"/>
</dbReference>
<evidence type="ECO:0000313" key="3">
    <source>
        <dbReference type="Proteomes" id="UP000886998"/>
    </source>
</evidence>
<dbReference type="EC" id="2.7.7.49" evidence="1"/>
<keyword evidence="3" id="KW-1185">Reference proteome</keyword>
<gene>
    <name evidence="2" type="primary">pol_1403</name>
    <name evidence="2" type="ORF">TNIN_449741</name>
</gene>
<accession>A0A8X6M939</accession>
<dbReference type="FunFam" id="3.30.70.270:FF:000020">
    <property type="entry name" value="Transposon Tf2-6 polyprotein-like Protein"/>
    <property type="match status" value="1"/>
</dbReference>
<reference evidence="2" key="1">
    <citation type="submission" date="2020-08" db="EMBL/GenBank/DDBJ databases">
        <title>Multicomponent nature underlies the extraordinary mechanical properties of spider dragline silk.</title>
        <authorList>
            <person name="Kono N."/>
            <person name="Nakamura H."/>
            <person name="Mori M."/>
            <person name="Yoshida Y."/>
            <person name="Ohtoshi R."/>
            <person name="Malay A.D."/>
            <person name="Moran D.A.P."/>
            <person name="Tomita M."/>
            <person name="Numata K."/>
            <person name="Arakawa K."/>
        </authorList>
    </citation>
    <scope>NUCLEOTIDE SEQUENCE</scope>
</reference>
<evidence type="ECO:0000313" key="2">
    <source>
        <dbReference type="EMBL" id="GFS31679.1"/>
    </source>
</evidence>
<evidence type="ECO:0000256" key="1">
    <source>
        <dbReference type="ARBA" id="ARBA00012493"/>
    </source>
</evidence>
<dbReference type="Gene3D" id="3.30.70.270">
    <property type="match status" value="1"/>
</dbReference>
<dbReference type="Proteomes" id="UP000886998">
    <property type="component" value="Unassembled WGS sequence"/>
</dbReference>
<organism evidence="2 3">
    <name type="scientific">Trichonephila inaurata madagascariensis</name>
    <dbReference type="NCBI Taxonomy" id="2747483"/>
    <lineage>
        <taxon>Eukaryota</taxon>
        <taxon>Metazoa</taxon>
        <taxon>Ecdysozoa</taxon>
        <taxon>Arthropoda</taxon>
        <taxon>Chelicerata</taxon>
        <taxon>Arachnida</taxon>
        <taxon>Araneae</taxon>
        <taxon>Araneomorphae</taxon>
        <taxon>Entelegynae</taxon>
        <taxon>Araneoidea</taxon>
        <taxon>Nephilidae</taxon>
        <taxon>Trichonephila</taxon>
        <taxon>Trichonephila inaurata</taxon>
    </lineage>
</organism>
<dbReference type="InterPro" id="IPR051320">
    <property type="entry name" value="Viral_Replic_Matur_Polypro"/>
</dbReference>
<dbReference type="AlphaFoldDB" id="A0A8X6M939"/>
<dbReference type="InterPro" id="IPR043128">
    <property type="entry name" value="Rev_trsase/Diguanyl_cyclase"/>
</dbReference>
<dbReference type="GO" id="GO:0003964">
    <property type="term" value="F:RNA-directed DNA polymerase activity"/>
    <property type="evidence" value="ECO:0007669"/>
    <property type="project" value="UniProtKB-EC"/>
</dbReference>
<name>A0A8X6M939_9ARAC</name>
<proteinExistence type="predicted"/>
<dbReference type="SUPFAM" id="SSF56672">
    <property type="entry name" value="DNA/RNA polymerases"/>
    <property type="match status" value="1"/>
</dbReference>
<protein>
    <recommendedName>
        <fullName evidence="1">RNA-directed DNA polymerase</fullName>
        <ecNumber evidence="1">2.7.7.49</ecNumber>
    </recommendedName>
</protein>
<dbReference type="PANTHER" id="PTHR33064:SF37">
    <property type="entry name" value="RIBONUCLEASE H"/>
    <property type="match status" value="1"/>
</dbReference>
<sequence length="148" mass="17163">MSRSPSDMKIKAIKDFPPPTTKTQVISYLGIVGYYAHYIPNYSEIASLLTDALKGKIKRESITWDERCEKGFAELKGKLTTHLEPRILDYPTTKSQLLQLVTKYEERHTGRETPGPINNIGRRDAHRRLPARRRHENWWNAGGRMTRK</sequence>
<dbReference type="EMBL" id="BMAV01024262">
    <property type="protein sequence ID" value="GFS31679.1"/>
    <property type="molecule type" value="Genomic_DNA"/>
</dbReference>
<comment type="caution">
    <text evidence="2">The sequence shown here is derived from an EMBL/GenBank/DDBJ whole genome shotgun (WGS) entry which is preliminary data.</text>
</comment>
<dbReference type="OrthoDB" id="6429497at2759"/>